<evidence type="ECO:0000256" key="3">
    <source>
        <dbReference type="ARBA" id="ARBA00022676"/>
    </source>
</evidence>
<dbReference type="PANTHER" id="PTHR33908:SF3">
    <property type="entry name" value="UNDECAPRENYL PHOSPHATE-ALPHA-4-AMINO-4-DEOXY-L-ARABINOSE ARABINOSYL TRANSFERASE"/>
    <property type="match status" value="1"/>
</dbReference>
<dbReference type="Pfam" id="PF02366">
    <property type="entry name" value="PMT"/>
    <property type="match status" value="1"/>
</dbReference>
<comment type="subcellular location">
    <subcellularLocation>
        <location evidence="1">Cell membrane</location>
        <topology evidence="1">Multi-pass membrane protein</topology>
    </subcellularLocation>
</comment>
<keyword evidence="2" id="KW-1003">Cell membrane</keyword>
<evidence type="ECO:0000256" key="1">
    <source>
        <dbReference type="ARBA" id="ARBA00004651"/>
    </source>
</evidence>
<dbReference type="Proteomes" id="UP000003544">
    <property type="component" value="Unassembled WGS sequence"/>
</dbReference>
<dbReference type="eggNOG" id="COG1807">
    <property type="taxonomic scope" value="Bacteria"/>
</dbReference>
<feature type="transmembrane region" description="Helical" evidence="8">
    <location>
        <begin position="213"/>
        <end position="231"/>
    </location>
</feature>
<evidence type="ECO:0000256" key="2">
    <source>
        <dbReference type="ARBA" id="ARBA00022475"/>
    </source>
</evidence>
<dbReference type="GO" id="GO:0009103">
    <property type="term" value="P:lipopolysaccharide biosynthetic process"/>
    <property type="evidence" value="ECO:0007669"/>
    <property type="project" value="UniProtKB-ARBA"/>
</dbReference>
<dbReference type="PANTHER" id="PTHR33908">
    <property type="entry name" value="MANNOSYLTRANSFERASE YKCB-RELATED"/>
    <property type="match status" value="1"/>
</dbReference>
<keyword evidence="11" id="KW-1185">Reference proteome</keyword>
<evidence type="ECO:0000256" key="5">
    <source>
        <dbReference type="ARBA" id="ARBA00022692"/>
    </source>
</evidence>
<dbReference type="InterPro" id="IPR003342">
    <property type="entry name" value="ArnT-like_N"/>
</dbReference>
<protein>
    <submittedName>
        <fullName evidence="10">4-amino-4-deoxy-L-arabinose transferase and related glycosyltransferase of PMT family</fullName>
    </submittedName>
</protein>
<comment type="caution">
    <text evidence="10">The sequence shown here is derived from an EMBL/GenBank/DDBJ whole genome shotgun (WGS) entry which is preliminary data.</text>
</comment>
<dbReference type="GO" id="GO:0006493">
    <property type="term" value="P:protein O-linked glycosylation"/>
    <property type="evidence" value="ECO:0007669"/>
    <property type="project" value="InterPro"/>
</dbReference>
<evidence type="ECO:0000313" key="11">
    <source>
        <dbReference type="Proteomes" id="UP000003544"/>
    </source>
</evidence>
<keyword evidence="7 8" id="KW-0472">Membrane</keyword>
<accession>F5T0Y3</accession>
<feature type="transmembrane region" description="Helical" evidence="8">
    <location>
        <begin position="273"/>
        <end position="294"/>
    </location>
</feature>
<name>F5T0Y3_9GAMM</name>
<feature type="transmembrane region" description="Helical" evidence="8">
    <location>
        <begin position="364"/>
        <end position="387"/>
    </location>
</feature>
<feature type="domain" description="ArnT-like N-terminal" evidence="9">
    <location>
        <begin position="23"/>
        <end position="243"/>
    </location>
</feature>
<reference evidence="10 11" key="1">
    <citation type="journal article" date="2011" name="J. Bacteriol.">
        <title>Draft genome sequence of Methylophaga aminisulfidivorans MP T.</title>
        <authorList>
            <person name="Han G.H."/>
            <person name="Kim W."/>
            <person name="Chun J."/>
            <person name="Kim S.W."/>
        </authorList>
    </citation>
    <scope>NUCLEOTIDE SEQUENCE [LARGE SCALE GENOMIC DNA]</scope>
    <source>
        <strain evidence="11">MP(T)</strain>
    </source>
</reference>
<dbReference type="STRING" id="1026882.MAMP_00430"/>
<evidence type="ECO:0000313" key="10">
    <source>
        <dbReference type="EMBL" id="EGL53982.1"/>
    </source>
</evidence>
<keyword evidence="4 10" id="KW-0808">Transferase</keyword>
<keyword evidence="6 8" id="KW-1133">Transmembrane helix</keyword>
<gene>
    <name evidence="10" type="ORF">MAMP_00430</name>
</gene>
<feature type="transmembrane region" description="Helical" evidence="8">
    <location>
        <begin position="168"/>
        <end position="201"/>
    </location>
</feature>
<organism evidence="10 11">
    <name type="scientific">Methylophaga aminisulfidivorans MP</name>
    <dbReference type="NCBI Taxonomy" id="1026882"/>
    <lineage>
        <taxon>Bacteria</taxon>
        <taxon>Pseudomonadati</taxon>
        <taxon>Pseudomonadota</taxon>
        <taxon>Gammaproteobacteria</taxon>
        <taxon>Thiotrichales</taxon>
        <taxon>Piscirickettsiaceae</taxon>
        <taxon>Methylophaga</taxon>
    </lineage>
</organism>
<feature type="transmembrane region" description="Helical" evidence="8">
    <location>
        <begin position="7"/>
        <end position="26"/>
    </location>
</feature>
<evidence type="ECO:0000256" key="4">
    <source>
        <dbReference type="ARBA" id="ARBA00022679"/>
    </source>
</evidence>
<dbReference type="EMBL" id="AFIG01000002">
    <property type="protein sequence ID" value="EGL53982.1"/>
    <property type="molecule type" value="Genomic_DNA"/>
</dbReference>
<sequence>MNISMRNLFFMLSTIMLARLFLAWLIPYADTTEARYAEIARLMVQTGDWITPWFDEGVPFWGKPPLSFWLQALSFKLFGISEFAGRFPAWLASLGIITIIYQVGLHLHRRPFSESAKHYALIAGLIYASSTLGFISAATVMTDAFFVLGTTLTIGSFIIRLRNGSNLWSWLFFIGLVIGALSKGPLAFVISSGPILVWVIVNNAWIRLWRLLPWLRGILLAILLTLPWYVLAEIKTPGFIDYFIIGEHFKRFVISGWEGDLYGNAHDFPRGTVWLYLIIAFLPWPLLMLYRYFGSLRRGNLKPSVCKSELPDTRLILLSAILVPSVFFTFAGNILWTYVLPSLPFLALATGGLVANDSRVTSNFWTSMSLTLLIPLAFSVYGLWLGLNPDNIKSEKGLIVRAEVISEKGLENVFYVGRLPFSARFYSSNKVKSINQSTVINGLSVSPGNSIFLAVRKKDVKNLTEKGIISSALYENKRYMLFKYTLKADE</sequence>
<dbReference type="InterPro" id="IPR050297">
    <property type="entry name" value="LipidA_mod_glycosyltrf_83"/>
</dbReference>
<evidence type="ECO:0000259" key="9">
    <source>
        <dbReference type="Pfam" id="PF02366"/>
    </source>
</evidence>
<feature type="transmembrane region" description="Helical" evidence="8">
    <location>
        <begin position="87"/>
        <end position="107"/>
    </location>
</feature>
<feature type="transmembrane region" description="Helical" evidence="8">
    <location>
        <begin position="119"/>
        <end position="148"/>
    </location>
</feature>
<dbReference type="AlphaFoldDB" id="F5T0Y3"/>
<keyword evidence="3" id="KW-0328">Glycosyltransferase</keyword>
<dbReference type="GO" id="GO:0000030">
    <property type="term" value="F:mannosyltransferase activity"/>
    <property type="evidence" value="ECO:0007669"/>
    <property type="project" value="InterPro"/>
</dbReference>
<dbReference type="GO" id="GO:0005886">
    <property type="term" value="C:plasma membrane"/>
    <property type="evidence" value="ECO:0007669"/>
    <property type="project" value="UniProtKB-SubCell"/>
</dbReference>
<dbReference type="GO" id="GO:0016763">
    <property type="term" value="F:pentosyltransferase activity"/>
    <property type="evidence" value="ECO:0007669"/>
    <property type="project" value="TreeGrafter"/>
</dbReference>
<dbReference type="GO" id="GO:0010041">
    <property type="term" value="P:response to iron(III) ion"/>
    <property type="evidence" value="ECO:0007669"/>
    <property type="project" value="TreeGrafter"/>
</dbReference>
<proteinExistence type="predicted"/>
<feature type="transmembrane region" description="Helical" evidence="8">
    <location>
        <begin position="315"/>
        <end position="336"/>
    </location>
</feature>
<evidence type="ECO:0000256" key="8">
    <source>
        <dbReference type="SAM" id="Phobius"/>
    </source>
</evidence>
<evidence type="ECO:0000256" key="7">
    <source>
        <dbReference type="ARBA" id="ARBA00023136"/>
    </source>
</evidence>
<keyword evidence="5 8" id="KW-0812">Transmembrane</keyword>
<evidence type="ECO:0000256" key="6">
    <source>
        <dbReference type="ARBA" id="ARBA00022989"/>
    </source>
</evidence>